<evidence type="ECO:0000313" key="3">
    <source>
        <dbReference type="Proteomes" id="UP000405075"/>
    </source>
</evidence>
<dbReference type="InterPro" id="IPR036291">
    <property type="entry name" value="NAD(P)-bd_dom_sf"/>
</dbReference>
<sequence>MHILFIGYGKTSQRVAKQLFTLGHQITTISRSPKTDPDMTHLLQDIQQLDLSQTQPVDAVYVLLAPSRNTVLSSVEAYQQTYVDSVQPIVAALKDHPVKRIIVVSSTRVYGENAGECIDDDTVPKPNDVQGQLLLQMEHLWQQAYPEQCVIVRPSGIYGTSTARMLKLAESTQSYPNIHWSNRIHIDDLASFLAHLLHVEHPEPVYICSNNQAQPLHEMILKIQREFNLPELVLESERETGKRIFATRMEKTGFQRKHEDYFDHLRITQSDSPEIGE</sequence>
<dbReference type="GO" id="GO:0004029">
    <property type="term" value="F:aldehyde dehydrogenase (NAD+) activity"/>
    <property type="evidence" value="ECO:0007669"/>
    <property type="project" value="TreeGrafter"/>
</dbReference>
<dbReference type="Proteomes" id="UP000405075">
    <property type="component" value="Chromosome"/>
</dbReference>
<dbReference type="AlphaFoldDB" id="A0AAP9KIB8"/>
<dbReference type="InterPro" id="IPR001509">
    <property type="entry name" value="Epimerase_deHydtase"/>
</dbReference>
<name>A0AAP9KIB8_9GAMM</name>
<organism evidence="2 3">
    <name type="scientific">Acinetobacter towneri</name>
    <dbReference type="NCBI Taxonomy" id="202956"/>
    <lineage>
        <taxon>Bacteria</taxon>
        <taxon>Pseudomonadati</taxon>
        <taxon>Pseudomonadota</taxon>
        <taxon>Gammaproteobacteria</taxon>
        <taxon>Moraxellales</taxon>
        <taxon>Moraxellaceae</taxon>
        <taxon>Acinetobacter</taxon>
    </lineage>
</organism>
<dbReference type="RefSeq" id="WP_154320298.1">
    <property type="nucleotide sequence ID" value="NZ_CP046045.1"/>
</dbReference>
<feature type="domain" description="NAD-dependent epimerase/dehydratase" evidence="1">
    <location>
        <begin position="14"/>
        <end position="161"/>
    </location>
</feature>
<evidence type="ECO:0000259" key="1">
    <source>
        <dbReference type="Pfam" id="PF01370"/>
    </source>
</evidence>
<proteinExistence type="predicted"/>
<dbReference type="PANTHER" id="PTHR48079:SF6">
    <property type="entry name" value="NAD(P)-BINDING DOMAIN-CONTAINING PROTEIN-RELATED"/>
    <property type="match status" value="1"/>
</dbReference>
<dbReference type="GO" id="GO:0005737">
    <property type="term" value="C:cytoplasm"/>
    <property type="evidence" value="ECO:0007669"/>
    <property type="project" value="TreeGrafter"/>
</dbReference>
<dbReference type="SUPFAM" id="SSF51735">
    <property type="entry name" value="NAD(P)-binding Rossmann-fold domains"/>
    <property type="match status" value="1"/>
</dbReference>
<protein>
    <submittedName>
        <fullName evidence="2">NAD(P)H-binding protein</fullName>
    </submittedName>
</protein>
<gene>
    <name evidence="2" type="ORF">GJD93_02945</name>
</gene>
<dbReference type="Gene3D" id="3.40.50.720">
    <property type="entry name" value="NAD(P)-binding Rossmann-like Domain"/>
    <property type="match status" value="1"/>
</dbReference>
<dbReference type="EMBL" id="CP046045">
    <property type="protein sequence ID" value="QGM26713.1"/>
    <property type="molecule type" value="Genomic_DNA"/>
</dbReference>
<accession>A0AAP9KIB8</accession>
<evidence type="ECO:0000313" key="2">
    <source>
        <dbReference type="EMBL" id="QGM26713.1"/>
    </source>
</evidence>
<dbReference type="Pfam" id="PF01370">
    <property type="entry name" value="Epimerase"/>
    <property type="match status" value="1"/>
</dbReference>
<reference evidence="3" key="1">
    <citation type="submission" date="2019-11" db="EMBL/GenBank/DDBJ databases">
        <title>Escherichia coli 1916D6.</title>
        <authorList>
            <person name="Yao H."/>
            <person name="Du X."/>
            <person name="Yu R."/>
            <person name="Li A."/>
        </authorList>
    </citation>
    <scope>NUCLEOTIDE SEQUENCE [LARGE SCALE GENOMIC DNA]</scope>
    <source>
        <strain evidence="3">19110F47</strain>
    </source>
</reference>
<dbReference type="PANTHER" id="PTHR48079">
    <property type="entry name" value="PROTEIN YEEZ"/>
    <property type="match status" value="1"/>
</dbReference>
<dbReference type="InterPro" id="IPR051783">
    <property type="entry name" value="NAD(P)-dependent_oxidoreduct"/>
</dbReference>